<sequence>MRFTSPNSKPSLTPVGYRLLHLSEQKLSNLDGSLYDEGPALLKGVLVREAVKSAWKSVQEGSVVEMNDWTSLSAMGLDVVSEEDEDEIDQESNEERWFEDLVSSFNEDETEIQQQEINHEWVESKVSEPVFDDLEYDVGHIEAFTFPNPLSPPTLVPALPIPQVTITDVSEVEVGDDDSEEGLLYSPESYHRSKSTIERFISASIETAHITPILHPISSPLLLPPSPIEPINSDWDESLFIQPQWYNDFDDYVDEFSLPPPLIRSLSSSSNSFDDEEERCSTPPLRYSELDESSSWFQQLKTDDPVDSDSDESDDEASRRFEGEIETVLVGVVGLAVGFGEPFVLS</sequence>
<dbReference type="EMBL" id="CP141883">
    <property type="protein sequence ID" value="WRT65623.1"/>
    <property type="molecule type" value="Genomic_DNA"/>
</dbReference>
<dbReference type="GeneID" id="87954699"/>
<keyword evidence="3" id="KW-1185">Reference proteome</keyword>
<dbReference type="Proteomes" id="UP001329825">
    <property type="component" value="Chromosome 3"/>
</dbReference>
<evidence type="ECO:0000256" key="1">
    <source>
        <dbReference type="SAM" id="MobiDB-lite"/>
    </source>
</evidence>
<proteinExistence type="predicted"/>
<evidence type="ECO:0000313" key="3">
    <source>
        <dbReference type="Proteomes" id="UP001329825"/>
    </source>
</evidence>
<protein>
    <submittedName>
        <fullName evidence="2">Uncharacterized protein</fullName>
    </submittedName>
</protein>
<gene>
    <name evidence="2" type="ORF">IL334_002568</name>
</gene>
<organism evidence="2 3">
    <name type="scientific">Kwoniella shivajii</name>
    <dbReference type="NCBI Taxonomy" id="564305"/>
    <lineage>
        <taxon>Eukaryota</taxon>
        <taxon>Fungi</taxon>
        <taxon>Dikarya</taxon>
        <taxon>Basidiomycota</taxon>
        <taxon>Agaricomycotina</taxon>
        <taxon>Tremellomycetes</taxon>
        <taxon>Tremellales</taxon>
        <taxon>Cryptococcaceae</taxon>
        <taxon>Kwoniella</taxon>
    </lineage>
</organism>
<accession>A0ABZ1CVR1</accession>
<feature type="compositionally biased region" description="Acidic residues" evidence="1">
    <location>
        <begin position="305"/>
        <end position="315"/>
    </location>
</feature>
<dbReference type="RefSeq" id="XP_062790363.1">
    <property type="nucleotide sequence ID" value="XM_062934312.1"/>
</dbReference>
<reference evidence="2 3" key="1">
    <citation type="submission" date="2024-01" db="EMBL/GenBank/DDBJ databases">
        <title>Comparative genomics of Cryptococcus and Kwoniella reveals pathogenesis evolution and contrasting modes of karyotype evolution via chromosome fusion or intercentromeric recombination.</title>
        <authorList>
            <person name="Coelho M.A."/>
            <person name="David-Palma M."/>
            <person name="Shea T."/>
            <person name="Bowers K."/>
            <person name="McGinley-Smith S."/>
            <person name="Mohammad A.W."/>
            <person name="Gnirke A."/>
            <person name="Yurkov A.M."/>
            <person name="Nowrousian M."/>
            <person name="Sun S."/>
            <person name="Cuomo C.A."/>
            <person name="Heitman J."/>
        </authorList>
    </citation>
    <scope>NUCLEOTIDE SEQUENCE [LARGE SCALE GENOMIC DNA]</scope>
    <source>
        <strain evidence="2">CBS 11374</strain>
    </source>
</reference>
<feature type="region of interest" description="Disordered" evidence="1">
    <location>
        <begin position="267"/>
        <end position="321"/>
    </location>
</feature>
<evidence type="ECO:0000313" key="2">
    <source>
        <dbReference type="EMBL" id="WRT65623.1"/>
    </source>
</evidence>
<name>A0ABZ1CVR1_9TREE</name>